<feature type="signal peptide" evidence="1">
    <location>
        <begin position="1"/>
        <end position="24"/>
    </location>
</feature>
<dbReference type="EMBL" id="BGPR01088743">
    <property type="protein sequence ID" value="GBM12486.1"/>
    <property type="molecule type" value="Genomic_DNA"/>
</dbReference>
<gene>
    <name evidence="2" type="ORF">AVEN_220876_1</name>
</gene>
<dbReference type="AlphaFoldDB" id="A0A4Y2D8S3"/>
<dbReference type="Proteomes" id="UP000499080">
    <property type="component" value="Unassembled WGS sequence"/>
</dbReference>
<organism evidence="2 3">
    <name type="scientific">Araneus ventricosus</name>
    <name type="common">Orbweaver spider</name>
    <name type="synonym">Epeira ventricosa</name>
    <dbReference type="NCBI Taxonomy" id="182803"/>
    <lineage>
        <taxon>Eukaryota</taxon>
        <taxon>Metazoa</taxon>
        <taxon>Ecdysozoa</taxon>
        <taxon>Arthropoda</taxon>
        <taxon>Chelicerata</taxon>
        <taxon>Arachnida</taxon>
        <taxon>Araneae</taxon>
        <taxon>Araneomorphae</taxon>
        <taxon>Entelegynae</taxon>
        <taxon>Araneoidea</taxon>
        <taxon>Araneidae</taxon>
        <taxon>Araneus</taxon>
    </lineage>
</organism>
<comment type="caution">
    <text evidence="2">The sequence shown here is derived from an EMBL/GenBank/DDBJ whole genome shotgun (WGS) entry which is preliminary data.</text>
</comment>
<sequence length="141" mass="16185">MTTGYKRTLLTPLTLAMPLVMVTKEVSRVQITGSQKLVCFNLVILTSPLEATRGLFWVGPRNFELWSDDEDVNLSLQLLSNGRIFEPTTDLTCTRFTFIVDLWWIEREILQFRRQTGGYQTLGNHHQGFLATRPPQPSLRS</sequence>
<feature type="chain" id="PRO_5021226968" evidence="1">
    <location>
        <begin position="25"/>
        <end position="141"/>
    </location>
</feature>
<name>A0A4Y2D8S3_ARAVE</name>
<keyword evidence="1" id="KW-0732">Signal</keyword>
<reference evidence="2 3" key="1">
    <citation type="journal article" date="2019" name="Sci. Rep.">
        <title>Orb-weaving spider Araneus ventricosus genome elucidates the spidroin gene catalogue.</title>
        <authorList>
            <person name="Kono N."/>
            <person name="Nakamura H."/>
            <person name="Ohtoshi R."/>
            <person name="Moran D.A.P."/>
            <person name="Shinohara A."/>
            <person name="Yoshida Y."/>
            <person name="Fujiwara M."/>
            <person name="Mori M."/>
            <person name="Tomita M."/>
            <person name="Arakawa K."/>
        </authorList>
    </citation>
    <scope>NUCLEOTIDE SEQUENCE [LARGE SCALE GENOMIC DNA]</scope>
</reference>
<protein>
    <submittedName>
        <fullName evidence="2">Uncharacterized protein</fullName>
    </submittedName>
</protein>
<evidence type="ECO:0000256" key="1">
    <source>
        <dbReference type="SAM" id="SignalP"/>
    </source>
</evidence>
<evidence type="ECO:0000313" key="3">
    <source>
        <dbReference type="Proteomes" id="UP000499080"/>
    </source>
</evidence>
<proteinExistence type="predicted"/>
<keyword evidence="3" id="KW-1185">Reference proteome</keyword>
<evidence type="ECO:0000313" key="2">
    <source>
        <dbReference type="EMBL" id="GBM12486.1"/>
    </source>
</evidence>
<accession>A0A4Y2D8S3</accession>